<organism evidence="2 3">
    <name type="scientific">Reinekea blandensis MED297</name>
    <dbReference type="NCBI Taxonomy" id="314283"/>
    <lineage>
        <taxon>Bacteria</taxon>
        <taxon>Pseudomonadati</taxon>
        <taxon>Pseudomonadota</taxon>
        <taxon>Gammaproteobacteria</taxon>
        <taxon>Oceanospirillales</taxon>
        <taxon>Saccharospirillaceae</taxon>
        <taxon>Reinekea</taxon>
    </lineage>
</organism>
<evidence type="ECO:0000313" key="3">
    <source>
        <dbReference type="Proteomes" id="UP000005953"/>
    </source>
</evidence>
<dbReference type="SMART" id="SM00974">
    <property type="entry name" value="T5orf172"/>
    <property type="match status" value="1"/>
</dbReference>
<dbReference type="Pfam" id="PF13455">
    <property type="entry name" value="MUG113"/>
    <property type="match status" value="1"/>
</dbReference>
<evidence type="ECO:0000259" key="1">
    <source>
        <dbReference type="SMART" id="SM00974"/>
    </source>
</evidence>
<name>A4BFA5_9GAMM</name>
<gene>
    <name evidence="2" type="ORF">MED297_07043</name>
</gene>
<reference evidence="2 3" key="1">
    <citation type="submission" date="2006-02" db="EMBL/GenBank/DDBJ databases">
        <authorList>
            <person name="Pinhassi J."/>
            <person name="Pedros-Alio C."/>
            <person name="Ferriera S."/>
            <person name="Johnson J."/>
            <person name="Kravitz S."/>
            <person name="Halpern A."/>
            <person name="Remington K."/>
            <person name="Beeson K."/>
            <person name="Tran B."/>
            <person name="Rogers Y.-H."/>
            <person name="Friedman R."/>
            <person name="Venter J.C."/>
        </authorList>
    </citation>
    <scope>NUCLEOTIDE SEQUENCE [LARGE SCALE GENOMIC DNA]</scope>
    <source>
        <strain evidence="2 3">MED297</strain>
    </source>
</reference>
<accession>A4BFA5</accession>
<keyword evidence="3" id="KW-1185">Reference proteome</keyword>
<proteinExistence type="predicted"/>
<evidence type="ECO:0000313" key="2">
    <source>
        <dbReference type="EMBL" id="EAR09218.1"/>
    </source>
</evidence>
<dbReference type="Proteomes" id="UP000005953">
    <property type="component" value="Unassembled WGS sequence"/>
</dbReference>
<dbReference type="AlphaFoldDB" id="A4BFA5"/>
<dbReference type="InterPro" id="IPR018306">
    <property type="entry name" value="Phage_T5_Orf172_DNA-bd"/>
</dbReference>
<dbReference type="HOGENOM" id="CLU_1174658_0_0_6"/>
<comment type="caution">
    <text evidence="2">The sequence shown here is derived from an EMBL/GenBank/DDBJ whole genome shotgun (WGS) entry which is preliminary data.</text>
</comment>
<feature type="domain" description="Bacteriophage T5 Orf172 DNA-binding" evidence="1">
    <location>
        <begin position="23"/>
        <end position="101"/>
    </location>
</feature>
<dbReference type="OrthoDB" id="7058039at2"/>
<dbReference type="EMBL" id="AAOE01000012">
    <property type="protein sequence ID" value="EAR09218.1"/>
    <property type="molecule type" value="Genomic_DNA"/>
</dbReference>
<dbReference type="RefSeq" id="WP_008045311.1">
    <property type="nucleotide sequence ID" value="NZ_CH724152.1"/>
</dbReference>
<sequence length="236" mass="26392">MQNTIYIAEPIFSEKLQKFDGEASFPPIKKIGVTTDLPDRRERELLGTISPVKVSIVKAWTSLDARKVESMLHTILDNSRLDGEYFWDGNETLVDAVADFIEAYHPEAQEVGVSDEADVAAASEAVQKKNSQRIYTEVIPKLDELSVKYNVAKNGRGVKFKLGEYTLALWGRTAGRYTLTIWSRTKTTENALSDFEHSQELSANGAEDSNRRARIPMSNLQTIFESLTGYVSQHGA</sequence>
<protein>
    <recommendedName>
        <fullName evidence="1">Bacteriophage T5 Orf172 DNA-binding domain-containing protein</fullName>
    </recommendedName>
</protein>